<name>A0A016T148_9BILA</name>
<comment type="caution">
    <text evidence="2">The sequence shown here is derived from an EMBL/GenBank/DDBJ whole genome shotgun (WGS) entry which is preliminary data.</text>
</comment>
<dbReference type="OrthoDB" id="10525557at2759"/>
<dbReference type="Proteomes" id="UP000024635">
    <property type="component" value="Unassembled WGS sequence"/>
</dbReference>
<dbReference type="EMBL" id="JARK01001486">
    <property type="protein sequence ID" value="EYB96412.1"/>
    <property type="molecule type" value="Genomic_DNA"/>
</dbReference>
<protein>
    <submittedName>
        <fullName evidence="2">Uncharacterized protein</fullName>
    </submittedName>
</protein>
<dbReference type="AlphaFoldDB" id="A0A016T148"/>
<sequence>MESDEMRPEQLPSLYGEIQNNALDKVVRPPPKKAEKKLDKHDYGAVPSDNSVTGDPYMANDKKDLAELQGTMEDESEKVVQETQRSSPRKEDVLSAYVEKQTVPLNQLEQQPLQPIIKFK</sequence>
<evidence type="ECO:0000313" key="3">
    <source>
        <dbReference type="Proteomes" id="UP000024635"/>
    </source>
</evidence>
<evidence type="ECO:0000313" key="2">
    <source>
        <dbReference type="EMBL" id="EYB96412.1"/>
    </source>
</evidence>
<keyword evidence="3" id="KW-1185">Reference proteome</keyword>
<gene>
    <name evidence="2" type="primary">Acey_s0150.g2738</name>
    <name evidence="2" type="ORF">Y032_0150g2738</name>
</gene>
<reference evidence="3" key="1">
    <citation type="journal article" date="2015" name="Nat. Genet.">
        <title>The genome and transcriptome of the zoonotic hookworm Ancylostoma ceylanicum identify infection-specific gene families.</title>
        <authorList>
            <person name="Schwarz E.M."/>
            <person name="Hu Y."/>
            <person name="Antoshechkin I."/>
            <person name="Miller M.M."/>
            <person name="Sternberg P.W."/>
            <person name="Aroian R.V."/>
        </authorList>
    </citation>
    <scope>NUCLEOTIDE SEQUENCE</scope>
    <source>
        <strain evidence="3">HY135</strain>
    </source>
</reference>
<feature type="region of interest" description="Disordered" evidence="1">
    <location>
        <begin position="1"/>
        <end position="91"/>
    </location>
</feature>
<evidence type="ECO:0000256" key="1">
    <source>
        <dbReference type="SAM" id="MobiDB-lite"/>
    </source>
</evidence>
<feature type="compositionally biased region" description="Basic and acidic residues" evidence="1">
    <location>
        <begin position="32"/>
        <end position="43"/>
    </location>
</feature>
<accession>A0A016T148</accession>
<organism evidence="2 3">
    <name type="scientific">Ancylostoma ceylanicum</name>
    <dbReference type="NCBI Taxonomy" id="53326"/>
    <lineage>
        <taxon>Eukaryota</taxon>
        <taxon>Metazoa</taxon>
        <taxon>Ecdysozoa</taxon>
        <taxon>Nematoda</taxon>
        <taxon>Chromadorea</taxon>
        <taxon>Rhabditida</taxon>
        <taxon>Rhabditina</taxon>
        <taxon>Rhabditomorpha</taxon>
        <taxon>Strongyloidea</taxon>
        <taxon>Ancylostomatidae</taxon>
        <taxon>Ancylostomatinae</taxon>
        <taxon>Ancylostoma</taxon>
    </lineage>
</organism>
<proteinExistence type="predicted"/>